<evidence type="ECO:0000256" key="1">
    <source>
        <dbReference type="SAM" id="MobiDB-lite"/>
    </source>
</evidence>
<gene>
    <name evidence="3" type="ORF">E9232_007141</name>
</gene>
<protein>
    <recommendedName>
        <fullName evidence="5">DUF3613 domain-containing protein</fullName>
    </recommendedName>
</protein>
<proteinExistence type="predicted"/>
<accession>A0ABU1K111</accession>
<keyword evidence="2" id="KW-0732">Signal</keyword>
<feature type="region of interest" description="Disordered" evidence="1">
    <location>
        <begin position="37"/>
        <end position="70"/>
    </location>
</feature>
<name>A0ABU1K111_9PROT</name>
<organism evidence="3 4">
    <name type="scientific">Inquilinus ginsengisoli</name>
    <dbReference type="NCBI Taxonomy" id="363840"/>
    <lineage>
        <taxon>Bacteria</taxon>
        <taxon>Pseudomonadati</taxon>
        <taxon>Pseudomonadota</taxon>
        <taxon>Alphaproteobacteria</taxon>
        <taxon>Rhodospirillales</taxon>
        <taxon>Rhodospirillaceae</taxon>
        <taxon>Inquilinus</taxon>
    </lineage>
</organism>
<feature type="region of interest" description="Disordered" evidence="1">
    <location>
        <begin position="87"/>
        <end position="116"/>
    </location>
</feature>
<evidence type="ECO:0008006" key="5">
    <source>
        <dbReference type="Google" id="ProtNLM"/>
    </source>
</evidence>
<dbReference type="Proteomes" id="UP001262410">
    <property type="component" value="Unassembled WGS sequence"/>
</dbReference>
<sequence>MMRICLPLLCTALLALSPAAAAAQQVLVPARPLLTPQTSAAEWPGNSRAAEVIRQQEQRRPRTAGQGGLDGLEAGAIYQNYIRQIGKSPANGPNGSGFGEPSQFGSGNSSGYGQSR</sequence>
<feature type="chain" id="PRO_5047218604" description="DUF3613 domain-containing protein" evidence="2">
    <location>
        <begin position="23"/>
        <end position="116"/>
    </location>
</feature>
<evidence type="ECO:0000313" key="4">
    <source>
        <dbReference type="Proteomes" id="UP001262410"/>
    </source>
</evidence>
<feature type="signal peptide" evidence="2">
    <location>
        <begin position="1"/>
        <end position="22"/>
    </location>
</feature>
<evidence type="ECO:0000256" key="2">
    <source>
        <dbReference type="SAM" id="SignalP"/>
    </source>
</evidence>
<keyword evidence="4" id="KW-1185">Reference proteome</keyword>
<dbReference type="RefSeq" id="WP_309802181.1">
    <property type="nucleotide sequence ID" value="NZ_JAVDPW010000022.1"/>
</dbReference>
<feature type="compositionally biased region" description="Polar residues" evidence="1">
    <location>
        <begin position="103"/>
        <end position="116"/>
    </location>
</feature>
<evidence type="ECO:0000313" key="3">
    <source>
        <dbReference type="EMBL" id="MDR6294586.1"/>
    </source>
</evidence>
<comment type="caution">
    <text evidence="3">The sequence shown here is derived from an EMBL/GenBank/DDBJ whole genome shotgun (WGS) entry which is preliminary data.</text>
</comment>
<dbReference type="EMBL" id="JAVDPW010000022">
    <property type="protein sequence ID" value="MDR6294586.1"/>
    <property type="molecule type" value="Genomic_DNA"/>
</dbReference>
<reference evidence="3 4" key="1">
    <citation type="submission" date="2023-07" db="EMBL/GenBank/DDBJ databases">
        <title>Sorghum-associated microbial communities from plants grown in Nebraska, USA.</title>
        <authorList>
            <person name="Schachtman D."/>
        </authorList>
    </citation>
    <scope>NUCLEOTIDE SEQUENCE [LARGE SCALE GENOMIC DNA]</scope>
    <source>
        <strain evidence="3 4">584</strain>
    </source>
</reference>